<evidence type="ECO:0000256" key="2">
    <source>
        <dbReference type="ARBA" id="ARBA00003921"/>
    </source>
</evidence>
<dbReference type="PROSITE" id="PS50975">
    <property type="entry name" value="ATP_GRASP"/>
    <property type="match status" value="1"/>
</dbReference>
<accession>E0NNR3</accession>
<keyword evidence="8 22" id="KW-0436">Ligase</keyword>
<evidence type="ECO:0000256" key="9">
    <source>
        <dbReference type="ARBA" id="ARBA00022723"/>
    </source>
</evidence>
<keyword evidence="15 25" id="KW-0464">Manganese</keyword>
<comment type="cofactor">
    <cofactor evidence="25">
        <name>Mg(2+)</name>
        <dbReference type="ChEBI" id="CHEBI:18420"/>
    </cofactor>
    <cofactor evidence="25">
        <name>Mn(2+)</name>
        <dbReference type="ChEBI" id="CHEBI:29035"/>
    </cofactor>
    <text evidence="25">Binds 2 magnesium or manganese ions per subunit.</text>
</comment>
<dbReference type="Pfam" id="PF07478">
    <property type="entry name" value="Dala_Dala_lig_C"/>
    <property type="match status" value="1"/>
</dbReference>
<dbReference type="PANTHER" id="PTHR23132:SF25">
    <property type="entry name" value="D-ALANINE--D-ALANINE LIGASE A"/>
    <property type="match status" value="1"/>
</dbReference>
<evidence type="ECO:0000256" key="11">
    <source>
        <dbReference type="ARBA" id="ARBA00022840"/>
    </source>
</evidence>
<feature type="active site" evidence="23">
    <location>
        <position position="343"/>
    </location>
</feature>
<feature type="binding site" evidence="25">
    <location>
        <position position="338"/>
    </location>
    <ligand>
        <name>Mg(2+)</name>
        <dbReference type="ChEBI" id="CHEBI:18420"/>
        <label>2</label>
    </ligand>
</feature>
<evidence type="ECO:0000256" key="12">
    <source>
        <dbReference type="ARBA" id="ARBA00022842"/>
    </source>
</evidence>
<dbReference type="SUPFAM" id="SSF56059">
    <property type="entry name" value="Glutathione synthetase ATP-binding domain-like"/>
    <property type="match status" value="1"/>
</dbReference>
<dbReference type="GO" id="GO:0008360">
    <property type="term" value="P:regulation of cell shape"/>
    <property type="evidence" value="ECO:0007669"/>
    <property type="project" value="UniProtKB-KW"/>
</dbReference>
<dbReference type="GO" id="GO:0046872">
    <property type="term" value="F:metal ion binding"/>
    <property type="evidence" value="ECO:0007669"/>
    <property type="project" value="UniProtKB-KW"/>
</dbReference>
<keyword evidence="13 22" id="KW-0133">Cell shape</keyword>
<name>E0NNR3_9FIRM</name>
<evidence type="ECO:0000256" key="5">
    <source>
        <dbReference type="ARBA" id="ARBA00010871"/>
    </source>
</evidence>
<keyword evidence="11 26" id="KW-0067">ATP-binding</keyword>
<dbReference type="PROSITE" id="PS00844">
    <property type="entry name" value="DALA_DALA_LIGASE_2"/>
    <property type="match status" value="1"/>
</dbReference>
<comment type="similarity">
    <text evidence="5 22">Belongs to the D-alanine--D-alanine ligase family.</text>
</comment>
<dbReference type="InterPro" id="IPR005905">
    <property type="entry name" value="D_ala_D_ala"/>
</dbReference>
<dbReference type="InterPro" id="IPR013815">
    <property type="entry name" value="ATP_grasp_subdomain_1"/>
</dbReference>
<dbReference type="NCBIfam" id="TIGR01205">
    <property type="entry name" value="D_ala_D_alaTIGR"/>
    <property type="match status" value="1"/>
</dbReference>
<evidence type="ECO:0000256" key="8">
    <source>
        <dbReference type="ARBA" id="ARBA00022598"/>
    </source>
</evidence>
<comment type="pathway">
    <text evidence="4 22">Cell wall biogenesis; peptidoglycan biosynthesis.</text>
</comment>
<gene>
    <name evidence="28" type="primary">ddlA</name>
    <name evidence="22" type="synonym">ddl</name>
    <name evidence="28" type="ORF">HMPREF9225_1802</name>
</gene>
<evidence type="ECO:0000256" key="4">
    <source>
        <dbReference type="ARBA" id="ARBA00004752"/>
    </source>
</evidence>
<dbReference type="Gene3D" id="3.40.50.20">
    <property type="match status" value="1"/>
</dbReference>
<protein>
    <recommendedName>
        <fullName evidence="19 22">D-alanine--D-alanine ligase</fullName>
        <ecNumber evidence="6 22">6.3.2.4</ecNumber>
    </recommendedName>
    <alternativeName>
        <fullName evidence="21 22">D-Ala-D-Ala ligase</fullName>
    </alternativeName>
    <alternativeName>
        <fullName evidence="20 22">D-alanylalanine synthetase</fullName>
    </alternativeName>
</protein>
<evidence type="ECO:0000313" key="29">
    <source>
        <dbReference type="Proteomes" id="UP000003280"/>
    </source>
</evidence>
<feature type="binding site" evidence="24">
    <location>
        <begin position="193"/>
        <end position="195"/>
    </location>
    <ligand>
        <name>ATP</name>
        <dbReference type="ChEBI" id="CHEBI:30616"/>
    </ligand>
</feature>
<dbReference type="GO" id="GO:0005829">
    <property type="term" value="C:cytosol"/>
    <property type="evidence" value="ECO:0007669"/>
    <property type="project" value="TreeGrafter"/>
</dbReference>
<evidence type="ECO:0000256" key="18">
    <source>
        <dbReference type="ARBA" id="ARBA00060592"/>
    </source>
</evidence>
<dbReference type="Gene3D" id="3.30.470.20">
    <property type="entry name" value="ATP-grasp fold, B domain"/>
    <property type="match status" value="1"/>
</dbReference>
<evidence type="ECO:0000256" key="6">
    <source>
        <dbReference type="ARBA" id="ARBA00012216"/>
    </source>
</evidence>
<comment type="catalytic activity">
    <reaction evidence="17 22">
        <text>2 D-alanine + ATP = D-alanyl-D-alanine + ADP + phosphate + H(+)</text>
        <dbReference type="Rhea" id="RHEA:11224"/>
        <dbReference type="ChEBI" id="CHEBI:15378"/>
        <dbReference type="ChEBI" id="CHEBI:30616"/>
        <dbReference type="ChEBI" id="CHEBI:43474"/>
        <dbReference type="ChEBI" id="CHEBI:57416"/>
        <dbReference type="ChEBI" id="CHEBI:57822"/>
        <dbReference type="ChEBI" id="CHEBI:456216"/>
        <dbReference type="EC" id="6.3.2.4"/>
    </reaction>
</comment>
<evidence type="ECO:0000256" key="1">
    <source>
        <dbReference type="ARBA" id="ARBA00001936"/>
    </source>
</evidence>
<dbReference type="InterPro" id="IPR011127">
    <property type="entry name" value="Dala_Dala_lig_N"/>
</dbReference>
<feature type="binding site" evidence="24">
    <location>
        <begin position="201"/>
        <end position="202"/>
    </location>
    <ligand>
        <name>ATP</name>
        <dbReference type="ChEBI" id="CHEBI:30616"/>
    </ligand>
</feature>
<dbReference type="GO" id="GO:0009252">
    <property type="term" value="P:peptidoglycan biosynthetic process"/>
    <property type="evidence" value="ECO:0007669"/>
    <property type="project" value="UniProtKB-UniRule"/>
</dbReference>
<keyword evidence="29" id="KW-1185">Reference proteome</keyword>
<dbReference type="PROSITE" id="PS00843">
    <property type="entry name" value="DALA_DALA_LIGASE_1"/>
    <property type="match status" value="1"/>
</dbReference>
<evidence type="ECO:0000256" key="25">
    <source>
        <dbReference type="PIRSR" id="PIRSR039102-3"/>
    </source>
</evidence>
<evidence type="ECO:0000256" key="24">
    <source>
        <dbReference type="PIRSR" id="PIRSR039102-2"/>
    </source>
</evidence>
<proteinExistence type="inferred from homology"/>
<evidence type="ECO:0000256" key="22">
    <source>
        <dbReference type="HAMAP-Rule" id="MF_00047"/>
    </source>
</evidence>
<dbReference type="FunFam" id="3.30.1490.20:FF:000007">
    <property type="entry name" value="D-alanine--D-alanine ligase"/>
    <property type="match status" value="1"/>
</dbReference>
<feature type="active site" evidence="23">
    <location>
        <position position="18"/>
    </location>
</feature>
<comment type="cofactor">
    <cofactor evidence="1">
        <name>Mn(2+)</name>
        <dbReference type="ChEBI" id="CHEBI:29035"/>
    </cofactor>
</comment>
<evidence type="ECO:0000256" key="16">
    <source>
        <dbReference type="ARBA" id="ARBA00023316"/>
    </source>
</evidence>
<feature type="active site" evidence="23">
    <location>
        <position position="201"/>
    </location>
</feature>
<evidence type="ECO:0000259" key="27">
    <source>
        <dbReference type="PROSITE" id="PS50975"/>
    </source>
</evidence>
<evidence type="ECO:0000256" key="20">
    <source>
        <dbReference type="ARBA" id="ARBA00076288"/>
    </source>
</evidence>
<evidence type="ECO:0000256" key="26">
    <source>
        <dbReference type="PROSITE-ProRule" id="PRU00409"/>
    </source>
</evidence>
<dbReference type="AlphaFoldDB" id="E0NNR3"/>
<evidence type="ECO:0000256" key="15">
    <source>
        <dbReference type="ARBA" id="ARBA00023211"/>
    </source>
</evidence>
<feature type="binding site" evidence="24">
    <location>
        <begin position="231"/>
        <end position="239"/>
    </location>
    <ligand>
        <name>ATP</name>
        <dbReference type="ChEBI" id="CHEBI:30616"/>
    </ligand>
</feature>
<keyword evidence="10 24" id="KW-0547">Nucleotide-binding</keyword>
<dbReference type="EMBL" id="AEEH01000051">
    <property type="protein sequence ID" value="EFM24566.1"/>
    <property type="molecule type" value="Genomic_DNA"/>
</dbReference>
<evidence type="ECO:0000313" key="28">
    <source>
        <dbReference type="EMBL" id="EFM24566.1"/>
    </source>
</evidence>
<feature type="binding site" evidence="24">
    <location>
        <position position="151"/>
    </location>
    <ligand>
        <name>ATP</name>
        <dbReference type="ChEBI" id="CHEBI:30616"/>
    </ligand>
</feature>
<dbReference type="PIRSF" id="PIRSF039102">
    <property type="entry name" value="Ddl/VanB"/>
    <property type="match status" value="1"/>
</dbReference>
<dbReference type="GO" id="GO:0008716">
    <property type="term" value="F:D-alanine-D-alanine ligase activity"/>
    <property type="evidence" value="ECO:0007669"/>
    <property type="project" value="UniProtKB-UniRule"/>
</dbReference>
<dbReference type="Gene3D" id="3.30.1490.20">
    <property type="entry name" value="ATP-grasp fold, A domain"/>
    <property type="match status" value="1"/>
</dbReference>
<dbReference type="GO" id="GO:0071555">
    <property type="term" value="P:cell wall organization"/>
    <property type="evidence" value="ECO:0007669"/>
    <property type="project" value="UniProtKB-KW"/>
</dbReference>
<dbReference type="InterPro" id="IPR000291">
    <property type="entry name" value="D-Ala_lig_Van_CS"/>
</dbReference>
<keyword evidence="9 25" id="KW-0479">Metal-binding</keyword>
<evidence type="ECO:0000256" key="3">
    <source>
        <dbReference type="ARBA" id="ARBA00004496"/>
    </source>
</evidence>
<dbReference type="InterPro" id="IPR011095">
    <property type="entry name" value="Dala_Dala_lig_C"/>
</dbReference>
<keyword evidence="16 22" id="KW-0961">Cell wall biogenesis/degradation</keyword>
<feature type="binding site" evidence="25">
    <location>
        <position position="336"/>
    </location>
    <ligand>
        <name>Mg(2+)</name>
        <dbReference type="ChEBI" id="CHEBI:18420"/>
        <label>2</label>
    </ligand>
</feature>
<comment type="caution">
    <text evidence="28">The sequence shown here is derived from an EMBL/GenBank/DDBJ whole genome shotgun (WGS) entry which is preliminary data.</text>
</comment>
<evidence type="ECO:0000256" key="13">
    <source>
        <dbReference type="ARBA" id="ARBA00022960"/>
    </source>
</evidence>
<keyword evidence="14 22" id="KW-0573">Peptidoglycan synthesis</keyword>
<dbReference type="InterPro" id="IPR011761">
    <property type="entry name" value="ATP-grasp"/>
</dbReference>
<feature type="domain" description="ATP-grasp" evidence="27">
    <location>
        <begin position="155"/>
        <end position="365"/>
    </location>
</feature>
<dbReference type="SUPFAM" id="SSF52440">
    <property type="entry name" value="PreATP-grasp domain"/>
    <property type="match status" value="1"/>
</dbReference>
<evidence type="ECO:0000256" key="14">
    <source>
        <dbReference type="ARBA" id="ARBA00022984"/>
    </source>
</evidence>
<feature type="binding site" evidence="25">
    <location>
        <position position="323"/>
    </location>
    <ligand>
        <name>Mg(2+)</name>
        <dbReference type="ChEBI" id="CHEBI:18420"/>
        <label>1</label>
    </ligand>
</feature>
<evidence type="ECO:0000256" key="10">
    <source>
        <dbReference type="ARBA" id="ARBA00022741"/>
    </source>
</evidence>
<dbReference type="EC" id="6.3.2.4" evidence="6 22"/>
<sequence length="395" mass="44283">MRSNMKNIAVLFGGVSVEHEVSVITGMQVVENMDKTKYNPIPVLVTKEGKFLSGDAIKDFGNIKRNKLEDAKEVFFKPVRGDFNLYTEEEQGGGLFSKKTSGTVVFAKIDAVFVALHGTFGEDGAVQGILQFIGIPYTGCAVNAAAVGMDKVIMKDVFKSQNIPMTDYFYFYRDFYKFDIVKAEAEKIGYPVFVKPANLGSSVGISKAKNEAELKDAVEVAMHYDRKIIVEKSVEKPREINCAVLGYEDDLQASLTEEPITWEDFLTYDDKYKSGGKGSKSVGMKNQKKNLPANIPDEMTEEVKRLAKLAFRSIDAMGVARIDFLVDENEKVYVNEINTLPGSIAFYLFEPMGISFKELIDRQIDLAFRRSKEFEKNIYSYDTDLFNSTSYGAKL</sequence>
<evidence type="ECO:0000256" key="21">
    <source>
        <dbReference type="ARBA" id="ARBA00077154"/>
    </source>
</evidence>
<dbReference type="HOGENOM" id="CLU_039268_0_1_9"/>
<comment type="function">
    <text evidence="2 22">Cell wall formation.</text>
</comment>
<dbReference type="GO" id="GO:0005524">
    <property type="term" value="F:ATP binding"/>
    <property type="evidence" value="ECO:0007669"/>
    <property type="project" value="UniProtKB-UniRule"/>
</dbReference>
<comment type="pathway">
    <text evidence="18">Glycan biosynthesis.</text>
</comment>
<evidence type="ECO:0000256" key="19">
    <source>
        <dbReference type="ARBA" id="ARBA00068427"/>
    </source>
</evidence>
<dbReference type="InterPro" id="IPR016185">
    <property type="entry name" value="PreATP-grasp_dom_sf"/>
</dbReference>
<evidence type="ECO:0000256" key="17">
    <source>
        <dbReference type="ARBA" id="ARBA00047614"/>
    </source>
</evidence>
<dbReference type="eggNOG" id="COG1181">
    <property type="taxonomic scope" value="Bacteria"/>
</dbReference>
<comment type="subcellular location">
    <subcellularLocation>
        <location evidence="3 22">Cytoplasm</location>
    </subcellularLocation>
</comment>
<dbReference type="UniPathway" id="UPA00219"/>
<dbReference type="STRING" id="862517.HMPREF9225_1802"/>
<dbReference type="Pfam" id="PF01820">
    <property type="entry name" value="Dala_Dala_lig_N"/>
    <property type="match status" value="1"/>
</dbReference>
<dbReference type="Proteomes" id="UP000003280">
    <property type="component" value="Unassembled WGS sequence"/>
</dbReference>
<feature type="binding site" evidence="24">
    <location>
        <begin position="335"/>
        <end position="336"/>
    </location>
    <ligand>
        <name>ATP</name>
        <dbReference type="ChEBI" id="CHEBI:30616"/>
    </ligand>
</feature>
<feature type="binding site" evidence="25">
    <location>
        <position position="336"/>
    </location>
    <ligand>
        <name>Mg(2+)</name>
        <dbReference type="ChEBI" id="CHEBI:18420"/>
        <label>1</label>
    </ligand>
</feature>
<dbReference type="PANTHER" id="PTHR23132">
    <property type="entry name" value="D-ALANINE--D-ALANINE LIGASE"/>
    <property type="match status" value="1"/>
</dbReference>
<keyword evidence="12 25" id="KW-0460">Magnesium</keyword>
<evidence type="ECO:0000256" key="23">
    <source>
        <dbReference type="PIRSR" id="PIRSR039102-1"/>
    </source>
</evidence>
<dbReference type="HAMAP" id="MF_00047">
    <property type="entry name" value="Dala_Dala_lig"/>
    <property type="match status" value="1"/>
</dbReference>
<organism evidence="28 29">
    <name type="scientific">Peptoniphilus duerdenii ATCC BAA-1640</name>
    <dbReference type="NCBI Taxonomy" id="862517"/>
    <lineage>
        <taxon>Bacteria</taxon>
        <taxon>Bacillati</taxon>
        <taxon>Bacillota</taxon>
        <taxon>Tissierellia</taxon>
        <taxon>Tissierellales</taxon>
        <taxon>Peptoniphilaceae</taxon>
        <taxon>Peptoniphilus</taxon>
    </lineage>
</organism>
<keyword evidence="7 22" id="KW-0963">Cytoplasm</keyword>
<reference evidence="28 29" key="1">
    <citation type="submission" date="2010-07" db="EMBL/GenBank/DDBJ databases">
        <authorList>
            <person name="Muzny D."/>
            <person name="Qin X."/>
            <person name="Deng J."/>
            <person name="Jiang H."/>
            <person name="Liu Y."/>
            <person name="Qu J."/>
            <person name="Song X.-Z."/>
            <person name="Zhang L."/>
            <person name="Thornton R."/>
            <person name="Coyle M."/>
            <person name="Francisco L."/>
            <person name="Jackson L."/>
            <person name="Javaid M."/>
            <person name="Korchina V."/>
            <person name="Kovar C."/>
            <person name="Mata R."/>
            <person name="Mathew T."/>
            <person name="Ngo R."/>
            <person name="Nguyen L."/>
            <person name="Nguyen N."/>
            <person name="Okwuonu G."/>
            <person name="Ongeri F."/>
            <person name="Pham C."/>
            <person name="Simmons D."/>
            <person name="Wilczek-Boney K."/>
            <person name="Hale W."/>
            <person name="Jakkamsetti A."/>
            <person name="Pham P."/>
            <person name="Ruth R."/>
            <person name="San Lucas F."/>
            <person name="Warren J."/>
            <person name="Zhang J."/>
            <person name="Zhao Z."/>
            <person name="Zhou C."/>
            <person name="Zhu D."/>
            <person name="Lee S."/>
            <person name="Bess C."/>
            <person name="Blankenburg K."/>
            <person name="Forbes L."/>
            <person name="Fu Q."/>
            <person name="Gubbala S."/>
            <person name="Hirani K."/>
            <person name="Jayaseelan J.C."/>
            <person name="Lara F."/>
            <person name="Munidasa M."/>
            <person name="Palculict T."/>
            <person name="Patil S."/>
            <person name="Pu L.-L."/>
            <person name="Saada N."/>
            <person name="Tang L."/>
            <person name="Weissenberger G."/>
            <person name="Zhu Y."/>
            <person name="Hemphill L."/>
            <person name="Shang Y."/>
            <person name="Youmans B."/>
            <person name="Ayvaz T."/>
            <person name="Ross M."/>
            <person name="Santibanez J."/>
            <person name="Aqrawi P."/>
            <person name="Gross S."/>
            <person name="Joshi V."/>
            <person name="Fowler G."/>
            <person name="Nazareth L."/>
            <person name="Reid J."/>
            <person name="Worley K."/>
            <person name="Petrosino J."/>
            <person name="Highlander S."/>
            <person name="Gibbs R."/>
        </authorList>
    </citation>
    <scope>NUCLEOTIDE SEQUENCE [LARGE SCALE GENOMIC DNA]</scope>
    <source>
        <strain evidence="28 29">ATCC BAA-1640</strain>
    </source>
</reference>
<evidence type="ECO:0000256" key="7">
    <source>
        <dbReference type="ARBA" id="ARBA00022490"/>
    </source>
</evidence>
<dbReference type="NCBIfam" id="NF002528">
    <property type="entry name" value="PRK01966.1-4"/>
    <property type="match status" value="1"/>
</dbReference>